<dbReference type="EMBL" id="JWIN03000001">
    <property type="protein sequence ID" value="KAB1283150.1"/>
    <property type="molecule type" value="Genomic_DNA"/>
</dbReference>
<keyword evidence="2" id="KW-1185">Reference proteome</keyword>
<gene>
    <name evidence="1" type="ORF">Cadr_000000090</name>
</gene>
<dbReference type="AlphaFoldDB" id="A0A5N4EIG9"/>
<sequence length="69" mass="7602">MTLCYHVEEELKKEKLSTGKRSREGEVLLGGCAPELDPDIGEGFQQGKSQAEVMTRQACRGQNAQTVSF</sequence>
<proteinExistence type="predicted"/>
<comment type="caution">
    <text evidence="1">The sequence shown here is derived from an EMBL/GenBank/DDBJ whole genome shotgun (WGS) entry which is preliminary data.</text>
</comment>
<protein>
    <submittedName>
        <fullName evidence="1">Uncharacterized protein</fullName>
    </submittedName>
</protein>
<evidence type="ECO:0000313" key="1">
    <source>
        <dbReference type="EMBL" id="KAB1283150.1"/>
    </source>
</evidence>
<reference evidence="1 2" key="1">
    <citation type="journal article" date="2019" name="Mol. Ecol. Resour.">
        <title>Improving Illumina assemblies with Hi-C and long reads: an example with the North African dromedary.</title>
        <authorList>
            <person name="Elbers J.P."/>
            <person name="Rogers M.F."/>
            <person name="Perelman P.L."/>
            <person name="Proskuryakova A.A."/>
            <person name="Serdyukova N.A."/>
            <person name="Johnson W.E."/>
            <person name="Horin P."/>
            <person name="Corander J."/>
            <person name="Murphy D."/>
            <person name="Burger P.A."/>
        </authorList>
    </citation>
    <scope>NUCLEOTIDE SEQUENCE [LARGE SCALE GENOMIC DNA]</scope>
    <source>
        <strain evidence="1">Drom800</strain>
        <tissue evidence="1">Blood</tissue>
    </source>
</reference>
<evidence type="ECO:0000313" key="2">
    <source>
        <dbReference type="Proteomes" id="UP000299084"/>
    </source>
</evidence>
<accession>A0A5N4EIG9</accession>
<name>A0A5N4EIG9_CAMDR</name>
<dbReference type="Proteomes" id="UP000299084">
    <property type="component" value="Unassembled WGS sequence"/>
</dbReference>
<organism evidence="1 2">
    <name type="scientific">Camelus dromedarius</name>
    <name type="common">Dromedary</name>
    <name type="synonym">Arabian camel</name>
    <dbReference type="NCBI Taxonomy" id="9838"/>
    <lineage>
        <taxon>Eukaryota</taxon>
        <taxon>Metazoa</taxon>
        <taxon>Chordata</taxon>
        <taxon>Craniata</taxon>
        <taxon>Vertebrata</taxon>
        <taxon>Euteleostomi</taxon>
        <taxon>Mammalia</taxon>
        <taxon>Eutheria</taxon>
        <taxon>Laurasiatheria</taxon>
        <taxon>Artiodactyla</taxon>
        <taxon>Tylopoda</taxon>
        <taxon>Camelidae</taxon>
        <taxon>Camelus</taxon>
    </lineage>
</organism>